<dbReference type="InterPro" id="IPR011009">
    <property type="entry name" value="Kinase-like_dom_sf"/>
</dbReference>
<protein>
    <submittedName>
        <fullName evidence="2">Phosphotransferase</fullName>
    </submittedName>
</protein>
<evidence type="ECO:0000313" key="3">
    <source>
        <dbReference type="Proteomes" id="UP001364764"/>
    </source>
</evidence>
<name>A0ABD8ANL8_PAEAM</name>
<dbReference type="PANTHER" id="PTHR21310:SF15">
    <property type="entry name" value="AMINOGLYCOSIDE PHOSPHOTRANSFERASE DOMAIN-CONTAINING PROTEIN"/>
    <property type="match status" value="1"/>
</dbReference>
<gene>
    <name evidence="2" type="ORF">V6668_21985</name>
</gene>
<dbReference type="InterPro" id="IPR051678">
    <property type="entry name" value="AGP_Transferase"/>
</dbReference>
<evidence type="ECO:0000313" key="2">
    <source>
        <dbReference type="EMBL" id="WWP19139.1"/>
    </source>
</evidence>
<dbReference type="Gene3D" id="3.90.1200.10">
    <property type="match status" value="1"/>
</dbReference>
<dbReference type="Proteomes" id="UP001364764">
    <property type="component" value="Chromosome"/>
</dbReference>
<feature type="domain" description="Aminoglycoside phosphotransferase" evidence="1">
    <location>
        <begin position="87"/>
        <end position="249"/>
    </location>
</feature>
<dbReference type="RefSeq" id="WP_338706680.1">
    <property type="nucleotide sequence ID" value="NZ_CP145892.1"/>
</dbReference>
<dbReference type="EMBL" id="CP145892">
    <property type="protein sequence ID" value="WWP19139.1"/>
    <property type="molecule type" value="Genomic_DNA"/>
</dbReference>
<dbReference type="AlphaFoldDB" id="A0ABD8ANL8"/>
<dbReference type="GeneID" id="93478196"/>
<dbReference type="PANTHER" id="PTHR21310">
    <property type="entry name" value="AMINOGLYCOSIDE PHOSPHOTRANSFERASE-RELATED-RELATED"/>
    <property type="match status" value="1"/>
</dbReference>
<proteinExistence type="predicted"/>
<dbReference type="InterPro" id="IPR002575">
    <property type="entry name" value="Aminoglycoside_PTrfase"/>
</dbReference>
<dbReference type="SUPFAM" id="SSF56112">
    <property type="entry name" value="Protein kinase-like (PK-like)"/>
    <property type="match status" value="1"/>
</dbReference>
<dbReference type="Pfam" id="PF01636">
    <property type="entry name" value="APH"/>
    <property type="match status" value="1"/>
</dbReference>
<organism evidence="2 3">
    <name type="scientific">Paenibacillus amylolyticus</name>
    <dbReference type="NCBI Taxonomy" id="1451"/>
    <lineage>
        <taxon>Bacteria</taxon>
        <taxon>Bacillati</taxon>
        <taxon>Bacillota</taxon>
        <taxon>Bacilli</taxon>
        <taxon>Bacillales</taxon>
        <taxon>Paenibacillaceae</taxon>
        <taxon>Paenibacillus</taxon>
    </lineage>
</organism>
<accession>A0ABD8ANL8</accession>
<reference evidence="2 3" key="1">
    <citation type="submission" date="2024-02" db="EMBL/GenBank/DDBJ databases">
        <title>Complete sequences of two Paenibacillus sp. strains and one Lysinibacillus strain isolated from the environment on STAA medium highlight biotechnological potential.</title>
        <authorList>
            <person name="Attere S.A."/>
            <person name="Piche L.C."/>
            <person name="Intertaglia L."/>
            <person name="Lami R."/>
            <person name="Charette S.J."/>
            <person name="Vincent A.T."/>
        </authorList>
    </citation>
    <scope>NUCLEOTIDE SEQUENCE [LARGE SCALE GENOMIC DNA]</scope>
    <source>
        <strain evidence="2 3">Y5S-7</strain>
    </source>
</reference>
<sequence>MMSNNHLTHEELQDYVHNVFGASYLITQIARIHGGAQKVIYKIDCTNGFTCMLYVWDISSNYFQEEILNEPTFHSSYGSELFSLNTRFLAQHGIRTPILYDLNNDRDRHSYDFALVEYVDGQKAEAYFQHRNHKDRDELFQRIRDMLSNMHNIQRNVYGNANDNSKKAGPCYQVQRLDAETALSYASKHMTDIRKNDERLLEKLCELEAAIQPRDLYSFIHGELGPDHIWIDHAMQPCLIDIEGAGFFDLEHEHSFLEFRFGDFYHYLKNNDLDPERMTFYRFCHHLSLISGGLKLLHRQFPDQQFAKGLAEYHARCAVQMLS</sequence>
<evidence type="ECO:0000259" key="1">
    <source>
        <dbReference type="Pfam" id="PF01636"/>
    </source>
</evidence>